<dbReference type="InterPro" id="IPR008914">
    <property type="entry name" value="PEBP"/>
</dbReference>
<name>A0AAN9AQI0_9CAEN</name>
<keyword evidence="2" id="KW-1185">Reference proteome</keyword>
<dbReference type="PANTHER" id="PTHR11362">
    <property type="entry name" value="PHOSPHATIDYLETHANOLAMINE-BINDING PROTEIN"/>
    <property type="match status" value="1"/>
</dbReference>
<dbReference type="PANTHER" id="PTHR11362:SF82">
    <property type="entry name" value="PHOSPHATIDYLETHANOLAMINE-BINDING PROTEIN 4"/>
    <property type="match status" value="1"/>
</dbReference>
<evidence type="ECO:0008006" key="3">
    <source>
        <dbReference type="Google" id="ProtNLM"/>
    </source>
</evidence>
<protein>
    <recommendedName>
        <fullName evidence="3">PEBP-like protein</fullName>
    </recommendedName>
</protein>
<dbReference type="AlphaFoldDB" id="A0AAN9AQI0"/>
<gene>
    <name evidence="1" type="ORF">V1264_008886</name>
</gene>
<dbReference type="EMBL" id="JBAMIC010000022">
    <property type="protein sequence ID" value="KAK7091161.1"/>
    <property type="molecule type" value="Genomic_DNA"/>
</dbReference>
<accession>A0AAN9AQI0</accession>
<organism evidence="1 2">
    <name type="scientific">Littorina saxatilis</name>
    <dbReference type="NCBI Taxonomy" id="31220"/>
    <lineage>
        <taxon>Eukaryota</taxon>
        <taxon>Metazoa</taxon>
        <taxon>Spiralia</taxon>
        <taxon>Lophotrochozoa</taxon>
        <taxon>Mollusca</taxon>
        <taxon>Gastropoda</taxon>
        <taxon>Caenogastropoda</taxon>
        <taxon>Littorinimorpha</taxon>
        <taxon>Littorinoidea</taxon>
        <taxon>Littorinidae</taxon>
        <taxon>Littorina</taxon>
    </lineage>
</organism>
<comment type="caution">
    <text evidence="1">The sequence shown here is derived from an EMBL/GenBank/DDBJ whole genome shotgun (WGS) entry which is preliminary data.</text>
</comment>
<dbReference type="Proteomes" id="UP001374579">
    <property type="component" value="Unassembled WGS sequence"/>
</dbReference>
<dbReference type="InterPro" id="IPR035810">
    <property type="entry name" value="PEBP_euk"/>
</dbReference>
<dbReference type="Gene3D" id="3.90.280.10">
    <property type="entry name" value="PEBP-like"/>
    <property type="match status" value="1"/>
</dbReference>
<dbReference type="InterPro" id="IPR036610">
    <property type="entry name" value="PEBP-like_sf"/>
</dbReference>
<evidence type="ECO:0000313" key="1">
    <source>
        <dbReference type="EMBL" id="KAK7091161.1"/>
    </source>
</evidence>
<proteinExistence type="predicted"/>
<dbReference type="Pfam" id="PF01161">
    <property type="entry name" value="PBP"/>
    <property type="match status" value="1"/>
</dbReference>
<evidence type="ECO:0000313" key="2">
    <source>
        <dbReference type="Proteomes" id="UP001374579"/>
    </source>
</evidence>
<dbReference type="SUPFAM" id="SSF49777">
    <property type="entry name" value="PEBP-like"/>
    <property type="match status" value="1"/>
</dbReference>
<sequence>MAEARVQNRQVVITTTLVEYNPPTPPQGSGPHRYQFALYPLNESVPAADVPTHRGGFDLAAFASDLGLGNPVASFQFTAEN</sequence>
<reference evidence="1 2" key="1">
    <citation type="submission" date="2024-02" db="EMBL/GenBank/DDBJ databases">
        <title>Chromosome-scale genome assembly of the rough periwinkle Littorina saxatilis.</title>
        <authorList>
            <person name="De Jode A."/>
            <person name="Faria R."/>
            <person name="Formenti G."/>
            <person name="Sims Y."/>
            <person name="Smith T.P."/>
            <person name="Tracey A."/>
            <person name="Wood J.M.D."/>
            <person name="Zagrodzka Z.B."/>
            <person name="Johannesson K."/>
            <person name="Butlin R.K."/>
            <person name="Leder E.H."/>
        </authorList>
    </citation>
    <scope>NUCLEOTIDE SEQUENCE [LARGE SCALE GENOMIC DNA]</scope>
    <source>
        <strain evidence="1">Snail1</strain>
        <tissue evidence="1">Muscle</tissue>
    </source>
</reference>